<evidence type="ECO:0000256" key="1">
    <source>
        <dbReference type="ARBA" id="ARBA00022505"/>
    </source>
</evidence>
<dbReference type="NCBIfam" id="TIGR02416">
    <property type="entry name" value="CO_dehy_Mo_lg"/>
    <property type="match status" value="1"/>
</dbReference>
<gene>
    <name evidence="4" type="ORF">ORV05_24000</name>
</gene>
<name>A0ABY7AVM4_9PSEU</name>
<dbReference type="Pfam" id="PF02738">
    <property type="entry name" value="MoCoBD_1"/>
    <property type="match status" value="1"/>
</dbReference>
<evidence type="ECO:0000256" key="2">
    <source>
        <dbReference type="ARBA" id="ARBA00023002"/>
    </source>
</evidence>
<accession>A0ABY7AVM4</accession>
<dbReference type="InterPro" id="IPR012780">
    <property type="entry name" value="CO_Mo_DH_lsu"/>
</dbReference>
<dbReference type="RefSeq" id="WP_268754278.1">
    <property type="nucleotide sequence ID" value="NZ_CP113836.1"/>
</dbReference>
<dbReference type="Pfam" id="PF01315">
    <property type="entry name" value="Ald_Xan_dh_C"/>
    <property type="match status" value="1"/>
</dbReference>
<keyword evidence="1" id="KW-0500">Molybdenum</keyword>
<dbReference type="Proteomes" id="UP001163203">
    <property type="component" value="Chromosome"/>
</dbReference>
<keyword evidence="2 4" id="KW-0560">Oxidoreductase</keyword>
<dbReference type="Gene3D" id="3.30.365.10">
    <property type="entry name" value="Aldehyde oxidase/xanthine dehydrogenase, molybdopterin binding domain"/>
    <property type="match status" value="4"/>
</dbReference>
<dbReference type="PANTHER" id="PTHR11908">
    <property type="entry name" value="XANTHINE DEHYDROGENASE"/>
    <property type="match status" value="1"/>
</dbReference>
<dbReference type="InterPro" id="IPR037165">
    <property type="entry name" value="AldOxase/xan_DH_Mopterin-bd_sf"/>
</dbReference>
<organism evidence="4 5">
    <name type="scientific">Amycolatopsis cynarae</name>
    <dbReference type="NCBI Taxonomy" id="2995223"/>
    <lineage>
        <taxon>Bacteria</taxon>
        <taxon>Bacillati</taxon>
        <taxon>Actinomycetota</taxon>
        <taxon>Actinomycetes</taxon>
        <taxon>Pseudonocardiales</taxon>
        <taxon>Pseudonocardiaceae</taxon>
        <taxon>Amycolatopsis</taxon>
    </lineage>
</organism>
<keyword evidence="5" id="KW-1185">Reference proteome</keyword>
<dbReference type="InterPro" id="IPR046867">
    <property type="entry name" value="AldOxase/xan_DH_MoCoBD2"/>
</dbReference>
<dbReference type="EMBL" id="CP113836">
    <property type="protein sequence ID" value="WAL64037.1"/>
    <property type="molecule type" value="Genomic_DNA"/>
</dbReference>
<feature type="domain" description="Aldehyde oxidase/xanthine dehydrogenase a/b hammerhead" evidence="3">
    <location>
        <begin position="26"/>
        <end position="135"/>
    </location>
</feature>
<evidence type="ECO:0000313" key="4">
    <source>
        <dbReference type="EMBL" id="WAL64037.1"/>
    </source>
</evidence>
<dbReference type="InterPro" id="IPR016208">
    <property type="entry name" value="Ald_Oxase/xanthine_DH-like"/>
</dbReference>
<dbReference type="SMART" id="SM01008">
    <property type="entry name" value="Ald_Xan_dh_C"/>
    <property type="match status" value="1"/>
</dbReference>
<dbReference type="Gene3D" id="3.90.1170.50">
    <property type="entry name" value="Aldehyde oxidase/xanthine dehydrogenase, a/b hammerhead"/>
    <property type="match status" value="1"/>
</dbReference>
<dbReference type="EC" id="1.2.5.3" evidence="4"/>
<sequence length="798" mass="86290">MTAIEEHPTPMGFGRMHRKEDVRFLRGHGNYVDDIVLPGMLHGAVLRSPHAHAKILSVDTSAAQAHPKVRAVITGETLAGLNLAWMPTLSHDVQAVLATDKVRFQGQEVAFVVAEDRYSARDALELIDVEYEPLPPVVDARHALDEDAPVIRDDIEGRTDNHIFDWEAGDRARTDEVFAAADVVAAADMIYPRVHPAPMETCGAVADLDPVTGKLTMYTTTQAPHAHRTVYALVAGLPEHRIRVVSPDIGGGFGNKVGIYPGYVCAIVGSILTQKPVKWMEDRSENLMSTSFARDYHMHGEIASTKDGKILGIRVKVLADHGAFNGTAQPSKFPAGFFGVFTGSYDIEAAHCEVTGVYTNKAPGGVAYACSFRITEAVYLVERMVDVLAYDLGVDPAHLRMRNLLRAEQFPYLTKTGWEYDSGDYPRALRMAMDMVDYDELRAEQAQRRELNANGESGDLLGIGVAFFTEAVGAGPRKHMDILGLGMADGAELRVHPTGKAVLRLSCQSQGQGHETTFAQIVAEELGIPPDDIDVVHGDTDQTPFGLGTYGSRSTPVSGAATAVVARRVRERARLVASAMLEVSPDDLEWEKGRWFVKGDPEAGKSIQDIAMAAHSSLELPEGVEGHLDATCVYNPPNLTYPFGAYICVVEVDSDTGQVRVRKFVAVDDCGVRINPMIVEGQIHGGLAEGVGMALMQVMAFDEDGNHLGGSFMDYLLPTSLECPSWQLGETVTPSPHHPIGAKGIGESATVGSPAAVVNAVLDALKPYGVRHADMPLTPAAVWRAMQGRPLRPDLAIT</sequence>
<protein>
    <submittedName>
        <fullName evidence="4">Aerobic carbon-monoxide dehydrogenase large subunit</fullName>
        <ecNumber evidence="4">1.2.5.3</ecNumber>
    </submittedName>
</protein>
<evidence type="ECO:0000313" key="5">
    <source>
        <dbReference type="Proteomes" id="UP001163203"/>
    </source>
</evidence>
<dbReference type="SUPFAM" id="SSF54665">
    <property type="entry name" value="CO dehydrogenase molybdoprotein N-domain-like"/>
    <property type="match status" value="1"/>
</dbReference>
<dbReference type="InterPro" id="IPR008274">
    <property type="entry name" value="AldOxase/xan_DH_MoCoBD1"/>
</dbReference>
<dbReference type="InterPro" id="IPR000674">
    <property type="entry name" value="Ald_Oxase/Xan_DH_a/b"/>
</dbReference>
<dbReference type="InterPro" id="IPR036856">
    <property type="entry name" value="Ald_Oxase/Xan_DH_a/b_sf"/>
</dbReference>
<dbReference type="SUPFAM" id="SSF56003">
    <property type="entry name" value="Molybdenum cofactor-binding domain"/>
    <property type="match status" value="1"/>
</dbReference>
<dbReference type="PANTHER" id="PTHR11908:SF132">
    <property type="entry name" value="ALDEHYDE OXIDASE 1-RELATED"/>
    <property type="match status" value="1"/>
</dbReference>
<reference evidence="4" key="1">
    <citation type="submission" date="2022-11" db="EMBL/GenBank/DDBJ databases">
        <authorList>
            <person name="Mo P."/>
        </authorList>
    </citation>
    <scope>NUCLEOTIDE SEQUENCE</scope>
    <source>
        <strain evidence="4">HUAS 11-8</strain>
    </source>
</reference>
<evidence type="ECO:0000259" key="3">
    <source>
        <dbReference type="SMART" id="SM01008"/>
    </source>
</evidence>
<dbReference type="Pfam" id="PF20256">
    <property type="entry name" value="MoCoBD_2"/>
    <property type="match status" value="1"/>
</dbReference>
<dbReference type="GO" id="GO:0008805">
    <property type="term" value="F:carbon-monoxide oxygenase activity"/>
    <property type="evidence" value="ECO:0007669"/>
    <property type="project" value="UniProtKB-EC"/>
</dbReference>
<proteinExistence type="predicted"/>